<dbReference type="Proteomes" id="UP000826661">
    <property type="component" value="Chromosome IV"/>
</dbReference>
<name>A0A8G0LH23_9HYPO</name>
<keyword evidence="1" id="KW-0723">Serine/threonine-protein kinase</keyword>
<dbReference type="PRINTS" id="PR00301">
    <property type="entry name" value="HEATSHOCK70"/>
</dbReference>
<dbReference type="CDD" id="cd10170">
    <property type="entry name" value="ASKHA_NBD_HSP70"/>
    <property type="match status" value="1"/>
</dbReference>
<dbReference type="InterPro" id="IPR043129">
    <property type="entry name" value="ATPase_NBD"/>
</dbReference>
<dbReference type="PANTHER" id="PTHR14187:SF5">
    <property type="entry name" value="HEAT SHOCK 70 KDA PROTEIN 12A"/>
    <property type="match status" value="1"/>
</dbReference>
<keyword evidence="1" id="KW-0808">Transferase</keyword>
<evidence type="ECO:0000313" key="2">
    <source>
        <dbReference type="Proteomes" id="UP000826661"/>
    </source>
</evidence>
<evidence type="ECO:0000313" key="1">
    <source>
        <dbReference type="EMBL" id="QYT00633.1"/>
    </source>
</evidence>
<sequence>MGEEKRIVVSIDFGTTFSGVAWAETTQPDVQHVLSDWPSVGSSQNSPKVPTELRKIATGWQWGFQIPKAAKRSRFFKLRLDEPSDTKTDGESAQELTRIYLSCLYAHFISVLEGQMSPSVVQSIPMDVVVTVPAIWSNNAKQETENAASLAGFGGEKKIKLISEPVGVNQDLQIKYDANGMQEAAALYTVKYLSPSVLQTGRRFLVCDAGGGTVDLITYEVAKVQPLQMREVTEGTGGKCGSSMLNMRFRRYLKQAHGDKYWTDERLVIALSDFESFKKDFSPRGEPLTLKVDPSLGLRRNRFTIPQDDMTIKIWDPIMKDIICLINEQISMADDEVAAVVLVGGFGQNRYLKARVREAIISGVRVLQPENGVTAVVKGAVIYGLGNYQPAMAPVGIASRVARRSYGTCLLARYDPSKHDRNEA</sequence>
<dbReference type="Gene3D" id="3.90.640.10">
    <property type="entry name" value="Actin, Chain A, domain 4"/>
    <property type="match status" value="1"/>
</dbReference>
<protein>
    <submittedName>
        <fullName evidence="1">Non-specific serine/threonine protein kinase</fullName>
    </submittedName>
</protein>
<dbReference type="SUPFAM" id="SSF53067">
    <property type="entry name" value="Actin-like ATPase domain"/>
    <property type="match status" value="2"/>
</dbReference>
<gene>
    <name evidence="1" type="ORF">H0G86_007712</name>
</gene>
<reference evidence="1 2" key="1">
    <citation type="journal article" date="2021" name="BMC Genomics">
        <title>Telomere-to-telomere genome assembly of asparaginase-producing Trichoderma simmonsii.</title>
        <authorList>
            <person name="Chung D."/>
            <person name="Kwon Y.M."/>
            <person name="Yang Y."/>
        </authorList>
    </citation>
    <scope>NUCLEOTIDE SEQUENCE [LARGE SCALE GENOMIC DNA]</scope>
    <source>
        <strain evidence="1 2">GH-Sj1</strain>
    </source>
</reference>
<dbReference type="Gene3D" id="3.30.420.40">
    <property type="match status" value="2"/>
</dbReference>
<dbReference type="EMBL" id="CP075867">
    <property type="protein sequence ID" value="QYT00633.1"/>
    <property type="molecule type" value="Genomic_DNA"/>
</dbReference>
<keyword evidence="2" id="KW-1185">Reference proteome</keyword>
<organism evidence="1 2">
    <name type="scientific">Trichoderma simmonsii</name>
    <dbReference type="NCBI Taxonomy" id="1491479"/>
    <lineage>
        <taxon>Eukaryota</taxon>
        <taxon>Fungi</taxon>
        <taxon>Dikarya</taxon>
        <taxon>Ascomycota</taxon>
        <taxon>Pezizomycotina</taxon>
        <taxon>Sordariomycetes</taxon>
        <taxon>Hypocreomycetidae</taxon>
        <taxon>Hypocreales</taxon>
        <taxon>Hypocreaceae</taxon>
        <taxon>Trichoderma</taxon>
    </lineage>
</organism>
<keyword evidence="1" id="KW-0418">Kinase</keyword>
<dbReference type="GO" id="GO:0004674">
    <property type="term" value="F:protein serine/threonine kinase activity"/>
    <property type="evidence" value="ECO:0007669"/>
    <property type="project" value="UniProtKB-KW"/>
</dbReference>
<proteinExistence type="predicted"/>
<dbReference type="AlphaFoldDB" id="A0A8G0LH23"/>
<dbReference type="PANTHER" id="PTHR14187">
    <property type="entry name" value="ALPHA KINASE/ELONGATION FACTOR 2 KINASE"/>
    <property type="match status" value="1"/>
</dbReference>
<accession>A0A8G0LH23</accession>